<dbReference type="Pfam" id="PF12146">
    <property type="entry name" value="Hydrolase_4"/>
    <property type="match status" value="1"/>
</dbReference>
<dbReference type="Proteomes" id="UP001597402">
    <property type="component" value="Unassembled WGS sequence"/>
</dbReference>
<protein>
    <submittedName>
        <fullName evidence="2">Alpha/beta hydrolase</fullName>
    </submittedName>
</protein>
<sequence length="273" mass="29778">MTRSREWTLDGHGGRLVARTWEGQGAPSYLVLLAHGYGEHVGRYEHVASALVAHGAVVHAVDHVGHGKSEGERVVIADFERVVDDLHEVDRKAREEHPDLPVVLVGHSMGGLIAARYAQRYGDSLAAVVLSGPLVGRWEAAAALLALPEMPDVPLDSTTLSRDPEVGRAYDDDPLVWHGPFRRTTVEAIERALAAVQAGPSLGSLPLMWAHGEADQLVPVGGTRSGIEHVRGERYVERIYPEARHEIFNETNADEVLSDVTAFVDEALRVRRA</sequence>
<proteinExistence type="predicted"/>
<dbReference type="InterPro" id="IPR051044">
    <property type="entry name" value="MAG_DAG_Lipase"/>
</dbReference>
<dbReference type="PRINTS" id="PR00111">
    <property type="entry name" value="ABHYDROLASE"/>
</dbReference>
<gene>
    <name evidence="2" type="ORF">ACFSHS_05995</name>
</gene>
<evidence type="ECO:0000313" key="3">
    <source>
        <dbReference type="Proteomes" id="UP001597402"/>
    </source>
</evidence>
<dbReference type="Gene3D" id="3.40.50.1820">
    <property type="entry name" value="alpha/beta hydrolase"/>
    <property type="match status" value="1"/>
</dbReference>
<dbReference type="GO" id="GO:0016787">
    <property type="term" value="F:hydrolase activity"/>
    <property type="evidence" value="ECO:0007669"/>
    <property type="project" value="UniProtKB-KW"/>
</dbReference>
<evidence type="ECO:0000313" key="2">
    <source>
        <dbReference type="EMBL" id="MFD2091123.1"/>
    </source>
</evidence>
<dbReference type="InterPro" id="IPR022742">
    <property type="entry name" value="Hydrolase_4"/>
</dbReference>
<dbReference type="PANTHER" id="PTHR11614">
    <property type="entry name" value="PHOSPHOLIPASE-RELATED"/>
    <property type="match status" value="1"/>
</dbReference>
<name>A0ABW4X9J7_9ACTN</name>
<organism evidence="2 3">
    <name type="scientific">Blastococcus deserti</name>
    <dbReference type="NCBI Taxonomy" id="2259033"/>
    <lineage>
        <taxon>Bacteria</taxon>
        <taxon>Bacillati</taxon>
        <taxon>Actinomycetota</taxon>
        <taxon>Actinomycetes</taxon>
        <taxon>Geodermatophilales</taxon>
        <taxon>Geodermatophilaceae</taxon>
        <taxon>Blastococcus</taxon>
    </lineage>
</organism>
<dbReference type="InterPro" id="IPR000073">
    <property type="entry name" value="AB_hydrolase_1"/>
</dbReference>
<keyword evidence="3" id="KW-1185">Reference proteome</keyword>
<reference evidence="3" key="1">
    <citation type="journal article" date="2019" name="Int. J. Syst. Evol. Microbiol.">
        <title>The Global Catalogue of Microorganisms (GCM) 10K type strain sequencing project: providing services to taxonomists for standard genome sequencing and annotation.</title>
        <authorList>
            <consortium name="The Broad Institute Genomics Platform"/>
            <consortium name="The Broad Institute Genome Sequencing Center for Infectious Disease"/>
            <person name="Wu L."/>
            <person name="Ma J."/>
        </authorList>
    </citation>
    <scope>NUCLEOTIDE SEQUENCE [LARGE SCALE GENOMIC DNA]</scope>
    <source>
        <strain evidence="3">JCM 3338</strain>
    </source>
</reference>
<dbReference type="RefSeq" id="WP_376873052.1">
    <property type="nucleotide sequence ID" value="NZ_JBHUHP010000004.1"/>
</dbReference>
<comment type="caution">
    <text evidence="2">The sequence shown here is derived from an EMBL/GenBank/DDBJ whole genome shotgun (WGS) entry which is preliminary data.</text>
</comment>
<evidence type="ECO:0000259" key="1">
    <source>
        <dbReference type="Pfam" id="PF12146"/>
    </source>
</evidence>
<dbReference type="EMBL" id="JBHUHP010000004">
    <property type="protein sequence ID" value="MFD2091123.1"/>
    <property type="molecule type" value="Genomic_DNA"/>
</dbReference>
<keyword evidence="2" id="KW-0378">Hydrolase</keyword>
<dbReference type="InterPro" id="IPR029058">
    <property type="entry name" value="AB_hydrolase_fold"/>
</dbReference>
<accession>A0ABW4X9J7</accession>
<dbReference type="SUPFAM" id="SSF53474">
    <property type="entry name" value="alpha/beta-Hydrolases"/>
    <property type="match status" value="1"/>
</dbReference>
<feature type="domain" description="Serine aminopeptidase S33" evidence="1">
    <location>
        <begin position="27"/>
        <end position="252"/>
    </location>
</feature>